<dbReference type="Gene3D" id="3.20.20.370">
    <property type="entry name" value="Glycoside hydrolase/deacetylase"/>
    <property type="match status" value="1"/>
</dbReference>
<dbReference type="PANTHER" id="PTHR10587:SF137">
    <property type="entry name" value="4-DEOXY-4-FORMAMIDO-L-ARABINOSE-PHOSPHOUNDECAPRENOL DEFORMYLASE ARND-RELATED"/>
    <property type="match status" value="1"/>
</dbReference>
<dbReference type="STRING" id="1618023.UH38_14900"/>
<proteinExistence type="predicted"/>
<comment type="caution">
    <text evidence="2">The sequence shown here is derived from an EMBL/GenBank/DDBJ whole genome shotgun (WGS) entry which is preliminary data.</text>
</comment>
<evidence type="ECO:0000313" key="2">
    <source>
        <dbReference type="EMBL" id="KJH71067.1"/>
    </source>
</evidence>
<dbReference type="InterPro" id="IPR050248">
    <property type="entry name" value="Polysacc_deacetylase_ArnD"/>
</dbReference>
<dbReference type="GO" id="GO:0005975">
    <property type="term" value="P:carbohydrate metabolic process"/>
    <property type="evidence" value="ECO:0007669"/>
    <property type="project" value="InterPro"/>
</dbReference>
<keyword evidence="3" id="KW-1185">Reference proteome</keyword>
<evidence type="ECO:0000259" key="1">
    <source>
        <dbReference type="PROSITE" id="PS51677"/>
    </source>
</evidence>
<sequence length="245" mass="27638">MKSIKRTPQQQLVIRLARLFPEALFYKETSNKVVALTIDDVPTPNEANDESTQLILEAIAVHNQSIASLSDRVRATFFIISNHLFDGTILLDRMVEQGHEIGNHGLADETTALLHPEVFAAQLSAAHRYISAKLHQPLRWYRPGRGLYNKTMLRCLQQLPGYVPRFALASMLPVDTFKPTDDSVFTAWYVAQHIFPGAILVLHGGNPERSKQTAQALPLILNELKQRNYRTVTLSELWDGVEITD</sequence>
<dbReference type="PANTHER" id="PTHR10587">
    <property type="entry name" value="GLYCOSYL TRANSFERASE-RELATED"/>
    <property type="match status" value="1"/>
</dbReference>
<dbReference type="Proteomes" id="UP000032452">
    <property type="component" value="Unassembled WGS sequence"/>
</dbReference>
<name>A0A0D8ZRT8_9CYAN</name>
<dbReference type="GO" id="GO:0016810">
    <property type="term" value="F:hydrolase activity, acting on carbon-nitrogen (but not peptide) bonds"/>
    <property type="evidence" value="ECO:0007669"/>
    <property type="project" value="InterPro"/>
</dbReference>
<reference evidence="2 3" key="1">
    <citation type="submission" date="2015-02" db="EMBL/GenBank/DDBJ databases">
        <title>Draft genome of a novel marine cyanobacterium (Chroococcales) isolated from South Atlantic Ocean.</title>
        <authorList>
            <person name="Rigonato J."/>
            <person name="Alvarenga D.O."/>
            <person name="Branco L.H."/>
            <person name="Varani A.M."/>
            <person name="Brandini F.P."/>
            <person name="Fiore M.F."/>
        </authorList>
    </citation>
    <scope>NUCLEOTIDE SEQUENCE [LARGE SCALE GENOMIC DNA]</scope>
    <source>
        <strain evidence="2 3">CENA595</strain>
    </source>
</reference>
<gene>
    <name evidence="2" type="ORF">UH38_14900</name>
</gene>
<dbReference type="AlphaFoldDB" id="A0A0D8ZRT8"/>
<dbReference type="EMBL" id="JYON01000015">
    <property type="protein sequence ID" value="KJH71067.1"/>
    <property type="molecule type" value="Genomic_DNA"/>
</dbReference>
<organism evidence="2 3">
    <name type="scientific">Aliterella atlantica CENA595</name>
    <dbReference type="NCBI Taxonomy" id="1618023"/>
    <lineage>
        <taxon>Bacteria</taxon>
        <taxon>Bacillati</taxon>
        <taxon>Cyanobacteriota</taxon>
        <taxon>Cyanophyceae</taxon>
        <taxon>Chroococcidiopsidales</taxon>
        <taxon>Aliterellaceae</taxon>
        <taxon>Aliterella</taxon>
    </lineage>
</organism>
<dbReference type="RefSeq" id="WP_045055454.1">
    <property type="nucleotide sequence ID" value="NZ_CAWMDP010000060.1"/>
</dbReference>
<evidence type="ECO:0000313" key="3">
    <source>
        <dbReference type="Proteomes" id="UP000032452"/>
    </source>
</evidence>
<protein>
    <recommendedName>
        <fullName evidence="1">NodB homology domain-containing protein</fullName>
    </recommendedName>
</protein>
<dbReference type="Pfam" id="PF01522">
    <property type="entry name" value="Polysacc_deac_1"/>
    <property type="match status" value="1"/>
</dbReference>
<dbReference type="InterPro" id="IPR002509">
    <property type="entry name" value="NODB_dom"/>
</dbReference>
<dbReference type="InterPro" id="IPR011330">
    <property type="entry name" value="Glyco_hydro/deAcase_b/a-brl"/>
</dbReference>
<dbReference type="OrthoDB" id="9806342at2"/>
<dbReference type="SUPFAM" id="SSF88713">
    <property type="entry name" value="Glycoside hydrolase/deacetylase"/>
    <property type="match status" value="1"/>
</dbReference>
<dbReference type="PROSITE" id="PS51677">
    <property type="entry name" value="NODB"/>
    <property type="match status" value="1"/>
</dbReference>
<accession>A0A0D8ZRT8</accession>
<feature type="domain" description="NodB homology" evidence="1">
    <location>
        <begin position="32"/>
        <end position="232"/>
    </location>
</feature>